<keyword evidence="4 11" id="KW-1134">Transmembrane beta strand</keyword>
<dbReference type="Proteomes" id="UP000247536">
    <property type="component" value="Unassembled WGS sequence"/>
</dbReference>
<keyword evidence="10 11" id="KW-0998">Cell outer membrane</keyword>
<dbReference type="EMBL" id="QJRY01000004">
    <property type="protein sequence ID" value="PYB73357.1"/>
    <property type="molecule type" value="Genomic_DNA"/>
</dbReference>
<keyword evidence="9 16" id="KW-0675">Receptor</keyword>
<dbReference type="InterPro" id="IPR011276">
    <property type="entry name" value="TonB_haem/Hb_rcpt"/>
</dbReference>
<proteinExistence type="inferred from homology"/>
<dbReference type="InterPro" id="IPR039426">
    <property type="entry name" value="TonB-dep_rcpt-like"/>
</dbReference>
<keyword evidence="8 11" id="KW-0472">Membrane</keyword>
<protein>
    <submittedName>
        <fullName evidence="16">TonB-dependent receptor</fullName>
    </submittedName>
</protein>
<evidence type="ECO:0000256" key="12">
    <source>
        <dbReference type="RuleBase" id="RU003357"/>
    </source>
</evidence>
<dbReference type="PANTHER" id="PTHR30069">
    <property type="entry name" value="TONB-DEPENDENT OUTER MEMBRANE RECEPTOR"/>
    <property type="match status" value="1"/>
</dbReference>
<feature type="signal peptide" evidence="13">
    <location>
        <begin position="1"/>
        <end position="27"/>
    </location>
</feature>
<dbReference type="RefSeq" id="WP_110792103.1">
    <property type="nucleotide sequence ID" value="NZ_QJRY01000004.1"/>
</dbReference>
<accession>A0ABX5NR57</accession>
<feature type="domain" description="TonB-dependent receptor plug" evidence="15">
    <location>
        <begin position="60"/>
        <end position="176"/>
    </location>
</feature>
<sequence>MSSRSARPLLLACTALVAVSAILPAHAQDAATATGSANGGETQLQTIVVKGKRVQAGSVAETPLATETTADQLRQKEVKDLSDLGNTTEPGVDFIQAKPGRAGGLFIRGLTGPRVAVLVDEIPMPFLQSGARTSAGSPTTGINGQPSSFDLNSLAGLDVLRGADSSKVGSGALAGALSARTLEPEDLIGEGKDWGGLAKTGYDSEDDSFGGSAAIAKRVGSTSVLFQGSYTKGHETDSKGKNEIFGNSRTAPNPMDFVRNNLLFKFRHELEGGHSIGLTAERYDYTSDTNLQSLQTRTFTNANAATTFRANGYTGWDDTRRQRVSLDYKFDAPSSDTLIQAANLRFYWQQLEKDAGSDGFRNNGTRYVRANEAEERDFGIIGSAVSEFEAGGLAHQLRLRGNVVSFDTRQYISVFPATATTVSQSDIPDVDGTVVGLSLEDQLGFGDSGFSLTPGIRFDWHDYNPQNSAAFSKNTGYKAFGLPDGSSDSRFSPKLLAEYQLTESVGLFAQWSMAYRAPTVDELYGNFTNVAGGYASIGNPALKAETGQGFEVGAKWDTGDFTGGVTLFHNTYDNFIDSVTRTGVAPQPAMLFTYENRSDVRISGAEVKARKSFTNGFFAEASLAVAYGEYGDTDARLRSVAPLKSIVGIGYDQETWGTELTGIFSAAMPDDHTASTFDAPGYGVFNLTGWWEPEQFKGLRIQAGVYNIFDKTYWNAVGVASVNPNSVSSGNQPVDFYSEAGRSFKISLTQKF</sequence>
<dbReference type="Gene3D" id="2.170.130.10">
    <property type="entry name" value="TonB-dependent receptor, plug domain"/>
    <property type="match status" value="1"/>
</dbReference>
<keyword evidence="5 11" id="KW-0812">Transmembrane</keyword>
<comment type="subcellular location">
    <subcellularLocation>
        <location evidence="1 11">Cell outer membrane</location>
        <topology evidence="1 11">Multi-pass membrane protein</topology>
    </subcellularLocation>
</comment>
<evidence type="ECO:0000256" key="5">
    <source>
        <dbReference type="ARBA" id="ARBA00022692"/>
    </source>
</evidence>
<feature type="chain" id="PRO_5046365526" evidence="13">
    <location>
        <begin position="28"/>
        <end position="752"/>
    </location>
</feature>
<dbReference type="NCBIfam" id="TIGR01785">
    <property type="entry name" value="TonB-hemin"/>
    <property type="match status" value="1"/>
</dbReference>
<dbReference type="PANTHER" id="PTHR30069:SF29">
    <property type="entry name" value="HEMOGLOBIN AND HEMOGLOBIN-HAPTOGLOBIN-BINDING PROTEIN 1-RELATED"/>
    <property type="match status" value="1"/>
</dbReference>
<evidence type="ECO:0000259" key="15">
    <source>
        <dbReference type="Pfam" id="PF07715"/>
    </source>
</evidence>
<dbReference type="Pfam" id="PF00593">
    <property type="entry name" value="TonB_dep_Rec_b-barrel"/>
    <property type="match status" value="1"/>
</dbReference>
<evidence type="ECO:0000256" key="6">
    <source>
        <dbReference type="ARBA" id="ARBA00022729"/>
    </source>
</evidence>
<dbReference type="NCBIfam" id="TIGR01786">
    <property type="entry name" value="TonB-hemlactrns"/>
    <property type="match status" value="1"/>
</dbReference>
<evidence type="ECO:0000256" key="13">
    <source>
        <dbReference type="SAM" id="SignalP"/>
    </source>
</evidence>
<evidence type="ECO:0000313" key="17">
    <source>
        <dbReference type="Proteomes" id="UP000247536"/>
    </source>
</evidence>
<comment type="caution">
    <text evidence="16">The sequence shown here is derived from an EMBL/GenBank/DDBJ whole genome shotgun (WGS) entry which is preliminary data.</text>
</comment>
<evidence type="ECO:0000256" key="7">
    <source>
        <dbReference type="ARBA" id="ARBA00023077"/>
    </source>
</evidence>
<dbReference type="InterPro" id="IPR000531">
    <property type="entry name" value="Beta-barrel_TonB"/>
</dbReference>
<evidence type="ECO:0000256" key="9">
    <source>
        <dbReference type="ARBA" id="ARBA00023170"/>
    </source>
</evidence>
<dbReference type="SUPFAM" id="SSF56935">
    <property type="entry name" value="Porins"/>
    <property type="match status" value="1"/>
</dbReference>
<evidence type="ECO:0000259" key="14">
    <source>
        <dbReference type="Pfam" id="PF00593"/>
    </source>
</evidence>
<reference evidence="16 17" key="1">
    <citation type="submission" date="2018-06" db="EMBL/GenBank/DDBJ databases">
        <title>Rhizobium wuzhouense sp. nov., isolated from roots of Oryza officinalis.</title>
        <authorList>
            <person name="Yuan T."/>
        </authorList>
    </citation>
    <scope>NUCLEOTIDE SEQUENCE [LARGE SCALE GENOMIC DNA]</scope>
    <source>
        <strain evidence="16 17">W44</strain>
    </source>
</reference>
<evidence type="ECO:0000256" key="4">
    <source>
        <dbReference type="ARBA" id="ARBA00022452"/>
    </source>
</evidence>
<comment type="similarity">
    <text evidence="2 11 12">Belongs to the TonB-dependent receptor family.</text>
</comment>
<keyword evidence="3 11" id="KW-0813">Transport</keyword>
<dbReference type="InterPro" id="IPR037066">
    <property type="entry name" value="Plug_dom_sf"/>
</dbReference>
<evidence type="ECO:0000256" key="2">
    <source>
        <dbReference type="ARBA" id="ARBA00009810"/>
    </source>
</evidence>
<dbReference type="Pfam" id="PF07715">
    <property type="entry name" value="Plug"/>
    <property type="match status" value="1"/>
</dbReference>
<gene>
    <name evidence="16" type="ORF">DMY87_13775</name>
</gene>
<keyword evidence="17" id="KW-1185">Reference proteome</keyword>
<evidence type="ECO:0000256" key="10">
    <source>
        <dbReference type="ARBA" id="ARBA00023237"/>
    </source>
</evidence>
<dbReference type="InterPro" id="IPR010949">
    <property type="entry name" value="TonB_Hb/transfer/lactofer_rcpt"/>
</dbReference>
<dbReference type="PROSITE" id="PS52016">
    <property type="entry name" value="TONB_DEPENDENT_REC_3"/>
    <property type="match status" value="1"/>
</dbReference>
<dbReference type="InterPro" id="IPR012910">
    <property type="entry name" value="Plug_dom"/>
</dbReference>
<evidence type="ECO:0000256" key="1">
    <source>
        <dbReference type="ARBA" id="ARBA00004571"/>
    </source>
</evidence>
<feature type="domain" description="TonB-dependent receptor-like beta-barrel" evidence="14">
    <location>
        <begin position="279"/>
        <end position="708"/>
    </location>
</feature>
<evidence type="ECO:0000313" key="16">
    <source>
        <dbReference type="EMBL" id="PYB73357.1"/>
    </source>
</evidence>
<evidence type="ECO:0000256" key="11">
    <source>
        <dbReference type="PROSITE-ProRule" id="PRU01360"/>
    </source>
</evidence>
<evidence type="ECO:0000256" key="3">
    <source>
        <dbReference type="ARBA" id="ARBA00022448"/>
    </source>
</evidence>
<name>A0ABX5NR57_9HYPH</name>
<dbReference type="Gene3D" id="2.40.170.20">
    <property type="entry name" value="TonB-dependent receptor, beta-barrel domain"/>
    <property type="match status" value="1"/>
</dbReference>
<keyword evidence="6 13" id="KW-0732">Signal</keyword>
<dbReference type="CDD" id="cd01347">
    <property type="entry name" value="ligand_gated_channel"/>
    <property type="match status" value="1"/>
</dbReference>
<dbReference type="InterPro" id="IPR036942">
    <property type="entry name" value="Beta-barrel_TonB_sf"/>
</dbReference>
<evidence type="ECO:0000256" key="8">
    <source>
        <dbReference type="ARBA" id="ARBA00023136"/>
    </source>
</evidence>
<keyword evidence="7 12" id="KW-0798">TonB box</keyword>
<organism evidence="16 17">
    <name type="scientific">Rhizobium wuzhouense</name>
    <dbReference type="NCBI Taxonomy" id="1986026"/>
    <lineage>
        <taxon>Bacteria</taxon>
        <taxon>Pseudomonadati</taxon>
        <taxon>Pseudomonadota</taxon>
        <taxon>Alphaproteobacteria</taxon>
        <taxon>Hyphomicrobiales</taxon>
        <taxon>Rhizobiaceae</taxon>
        <taxon>Rhizobium/Agrobacterium group</taxon>
        <taxon>Rhizobium</taxon>
    </lineage>
</organism>